<accession>A0AC34RIG7</accession>
<dbReference type="Proteomes" id="UP000887576">
    <property type="component" value="Unplaced"/>
</dbReference>
<sequence>MSTTVAKRAVGRLRPKFLAVCRPNIDLDSCANYPIYITDYECTNPHHQEVEENRVSFFSGHSSYSMTTAVFIAFYLHARLSKAIYSHTTIPMLQFALVASASFIGWSRWVDHNHHWSDVLIGQIVGAVIGYLVIKHVAKMFRTTKVDL</sequence>
<organism evidence="1 2">
    <name type="scientific">Panagrolaimus sp. JU765</name>
    <dbReference type="NCBI Taxonomy" id="591449"/>
    <lineage>
        <taxon>Eukaryota</taxon>
        <taxon>Metazoa</taxon>
        <taxon>Ecdysozoa</taxon>
        <taxon>Nematoda</taxon>
        <taxon>Chromadorea</taxon>
        <taxon>Rhabditida</taxon>
        <taxon>Tylenchina</taxon>
        <taxon>Panagrolaimomorpha</taxon>
        <taxon>Panagrolaimoidea</taxon>
        <taxon>Panagrolaimidae</taxon>
        <taxon>Panagrolaimus</taxon>
    </lineage>
</organism>
<reference evidence="2" key="1">
    <citation type="submission" date="2022-11" db="UniProtKB">
        <authorList>
            <consortium name="WormBaseParasite"/>
        </authorList>
    </citation>
    <scope>IDENTIFICATION</scope>
</reference>
<evidence type="ECO:0000313" key="2">
    <source>
        <dbReference type="WBParaSite" id="JU765_v2.g7142.t1"/>
    </source>
</evidence>
<protein>
    <submittedName>
        <fullName evidence="2">Phosphatidic acid phosphatase type 2/haloperoxidase domain-containing protein</fullName>
    </submittedName>
</protein>
<name>A0AC34RIG7_9BILA</name>
<proteinExistence type="predicted"/>
<evidence type="ECO:0000313" key="1">
    <source>
        <dbReference type="Proteomes" id="UP000887576"/>
    </source>
</evidence>
<dbReference type="WBParaSite" id="JU765_v2.g7142.t1">
    <property type="protein sequence ID" value="JU765_v2.g7142.t1"/>
    <property type="gene ID" value="JU765_v2.g7142"/>
</dbReference>